<dbReference type="Gene3D" id="1.10.287.130">
    <property type="match status" value="1"/>
</dbReference>
<comment type="subcellular location">
    <subcellularLocation>
        <location evidence="2">Membrane</location>
        <topology evidence="2">Multi-pass membrane protein</topology>
    </subcellularLocation>
</comment>
<evidence type="ECO:0000256" key="1">
    <source>
        <dbReference type="ARBA" id="ARBA00000085"/>
    </source>
</evidence>
<keyword evidence="10 14" id="KW-1133">Transmembrane helix</keyword>
<keyword evidence="5" id="KW-0808">Transferase</keyword>
<evidence type="ECO:0000256" key="10">
    <source>
        <dbReference type="ARBA" id="ARBA00022989"/>
    </source>
</evidence>
<sequence length="961" mass="101232">MPPRPDPDALIAQIRGDEAQARRGRLRVYLGANAGVGKTFAMLGAAQQARREGRDVLVGLVETHGRAETEAVLAGLPVLPRRMLAWRGRALAEFDLDAALAHRPAVLLLDELAHANVPGARHAKRWQDVQELVAAGIEVWTALNVQHLESLNGTVGAITGVRVHETVPDTVLDAADEVVLIDVTPDELLARLAAGKVYLPQQAERAAHHFFRKGNLIALRELALRRTAEHVEDDVRSYRVESGTGRGAAAGTGAAQDAWNTSGAILACVGHREGAEHTVRTAARLAGQLNVNWHAAYVETPRLARLPAAARDRVLAVLQLAQGLGAETAVLAATDAAEALAGLARQRNCAMLVLGRPGARAGRWTAQLWRWLPPAVADGTLGRVGGLRQRIAEQAPALDLLEAAPATSSRSLRAPQLGARADAEPGGDAVVVDDARSAVAARDVFPATWQGYAWATAGGAAVTLGALPLSGALEVANIVMLYLLGVLGIAMRFGRGPAAFAALLNVLLFDFFFVKPRFSFSVGDMQYVLTFGVMLAVGLTAGQLTAGLRYQARVAAAREARAHALFALTRDLSGALQTEQVAALGVAALRQTWGGDACVLLPDADDRLVLPADAPAGLDASVADWTLRNGQSAGLATATLAAHAWHYAPLQAPMRVRGVLAVRPTHPRWLLIPEQAQQLQTLARQIAIALERVHYVEVAQQAVVEMESERLRNALLAALSHDVRTPLTALIGLAETLRASPPPLSPAHADMADAVARQARALHALVHNLLDMARLQSGGVHLRSEWQSVEEIAGTAIRAAAAALAGQPVQTRFPPDLPLAEFDAVLLERVLVNLLENAARYGAPPIVLSAEATADALRLSVRDHGPGLPAAMRGREATLFDKFTRGTPESATPGIGLGLAIARAIVEAHRGRIAAADAPGGGAEFTVTLPRRPPPPVAEPADAGDTADPHAPAPAAPDAPP</sequence>
<evidence type="ECO:0000256" key="2">
    <source>
        <dbReference type="ARBA" id="ARBA00004141"/>
    </source>
</evidence>
<dbReference type="InterPro" id="IPR004358">
    <property type="entry name" value="Sig_transdc_His_kin-like_C"/>
</dbReference>
<feature type="transmembrane region" description="Helical" evidence="14">
    <location>
        <begin position="497"/>
        <end position="514"/>
    </location>
</feature>
<organism evidence="16 17">
    <name type="scientific">Xylophilus ampelinus</name>
    <dbReference type="NCBI Taxonomy" id="54067"/>
    <lineage>
        <taxon>Bacteria</taxon>
        <taxon>Pseudomonadati</taxon>
        <taxon>Pseudomonadota</taxon>
        <taxon>Betaproteobacteria</taxon>
        <taxon>Burkholderiales</taxon>
        <taxon>Xylophilus</taxon>
    </lineage>
</organism>
<evidence type="ECO:0000256" key="12">
    <source>
        <dbReference type="ARBA" id="ARBA00023136"/>
    </source>
</evidence>
<evidence type="ECO:0000256" key="8">
    <source>
        <dbReference type="ARBA" id="ARBA00022777"/>
    </source>
</evidence>
<dbReference type="PROSITE" id="PS50109">
    <property type="entry name" value="HIS_KIN"/>
    <property type="match status" value="1"/>
</dbReference>
<feature type="region of interest" description="Disordered" evidence="13">
    <location>
        <begin position="916"/>
        <end position="961"/>
    </location>
</feature>
<evidence type="ECO:0000256" key="6">
    <source>
        <dbReference type="ARBA" id="ARBA00022692"/>
    </source>
</evidence>
<keyword evidence="6 14" id="KW-0812">Transmembrane</keyword>
<evidence type="ECO:0000313" key="17">
    <source>
        <dbReference type="Proteomes" id="UP000247540"/>
    </source>
</evidence>
<proteinExistence type="predicted"/>
<dbReference type="Pfam" id="PF13493">
    <property type="entry name" value="DUF4118"/>
    <property type="match status" value="1"/>
</dbReference>
<dbReference type="InterPro" id="IPR014729">
    <property type="entry name" value="Rossmann-like_a/b/a_fold"/>
</dbReference>
<dbReference type="Pfam" id="PF02518">
    <property type="entry name" value="HATPase_c"/>
    <property type="match status" value="1"/>
</dbReference>
<dbReference type="EMBL" id="QJTC01000004">
    <property type="protein sequence ID" value="PYE78952.1"/>
    <property type="molecule type" value="Genomic_DNA"/>
</dbReference>
<dbReference type="PANTHER" id="PTHR45569:SF1">
    <property type="entry name" value="SENSOR PROTEIN KDPD"/>
    <property type="match status" value="1"/>
</dbReference>
<dbReference type="Proteomes" id="UP000247540">
    <property type="component" value="Unassembled WGS sequence"/>
</dbReference>
<evidence type="ECO:0000256" key="5">
    <source>
        <dbReference type="ARBA" id="ARBA00022679"/>
    </source>
</evidence>
<dbReference type="GO" id="GO:0005886">
    <property type="term" value="C:plasma membrane"/>
    <property type="evidence" value="ECO:0007669"/>
    <property type="project" value="TreeGrafter"/>
</dbReference>
<evidence type="ECO:0000256" key="4">
    <source>
        <dbReference type="ARBA" id="ARBA00022553"/>
    </source>
</evidence>
<dbReference type="SMART" id="SM00388">
    <property type="entry name" value="HisKA"/>
    <property type="match status" value="1"/>
</dbReference>
<comment type="caution">
    <text evidence="16">The sequence shown here is derived from an EMBL/GenBank/DDBJ whole genome shotgun (WGS) entry which is preliminary data.</text>
</comment>
<evidence type="ECO:0000259" key="15">
    <source>
        <dbReference type="PROSITE" id="PS50109"/>
    </source>
</evidence>
<dbReference type="SUPFAM" id="SSF47384">
    <property type="entry name" value="Homodimeric domain of signal transducing histidine kinase"/>
    <property type="match status" value="1"/>
</dbReference>
<dbReference type="Gene3D" id="3.30.565.10">
    <property type="entry name" value="Histidine kinase-like ATPase, C-terminal domain"/>
    <property type="match status" value="1"/>
</dbReference>
<name>A0A318SNZ4_9BURK</name>
<feature type="compositionally biased region" description="Pro residues" evidence="13">
    <location>
        <begin position="951"/>
        <end position="961"/>
    </location>
</feature>
<dbReference type="SUPFAM" id="SSF55874">
    <property type="entry name" value="ATPase domain of HSP90 chaperone/DNA topoisomerase II/histidine kinase"/>
    <property type="match status" value="1"/>
</dbReference>
<keyword evidence="8 16" id="KW-0418">Kinase</keyword>
<dbReference type="InterPro" id="IPR003852">
    <property type="entry name" value="Sig_transdc_His_kinase_KdpD_N"/>
</dbReference>
<dbReference type="GO" id="GO:0005737">
    <property type="term" value="C:cytoplasm"/>
    <property type="evidence" value="ECO:0007669"/>
    <property type="project" value="UniProtKB-ARBA"/>
</dbReference>
<dbReference type="SUPFAM" id="SSF55781">
    <property type="entry name" value="GAF domain-like"/>
    <property type="match status" value="1"/>
</dbReference>
<dbReference type="OrthoDB" id="9806130at2"/>
<keyword evidence="4" id="KW-0597">Phosphoprotein</keyword>
<keyword evidence="12 14" id="KW-0472">Membrane</keyword>
<dbReference type="InterPro" id="IPR003594">
    <property type="entry name" value="HATPase_dom"/>
</dbReference>
<dbReference type="InterPro" id="IPR003661">
    <property type="entry name" value="HisK_dim/P_dom"/>
</dbReference>
<dbReference type="FunFam" id="3.40.50.300:FF:000483">
    <property type="entry name" value="Sensor histidine kinase KdpD"/>
    <property type="match status" value="1"/>
</dbReference>
<feature type="transmembrane region" description="Helical" evidence="14">
    <location>
        <begin position="526"/>
        <end position="548"/>
    </location>
</feature>
<dbReference type="AlphaFoldDB" id="A0A318SNZ4"/>
<protein>
    <recommendedName>
        <fullName evidence="3">histidine kinase</fullName>
        <ecNumber evidence="3">2.7.13.3</ecNumber>
    </recommendedName>
</protein>
<comment type="catalytic activity">
    <reaction evidence="1">
        <text>ATP + protein L-histidine = ADP + protein N-phospho-L-histidine.</text>
        <dbReference type="EC" id="2.7.13.3"/>
    </reaction>
</comment>
<accession>A0A318SNZ4</accession>
<evidence type="ECO:0000256" key="7">
    <source>
        <dbReference type="ARBA" id="ARBA00022741"/>
    </source>
</evidence>
<dbReference type="GO" id="GO:0000155">
    <property type="term" value="F:phosphorelay sensor kinase activity"/>
    <property type="evidence" value="ECO:0007669"/>
    <property type="project" value="InterPro"/>
</dbReference>
<dbReference type="SUPFAM" id="SSF52402">
    <property type="entry name" value="Adenine nucleotide alpha hydrolases-like"/>
    <property type="match status" value="1"/>
</dbReference>
<keyword evidence="7" id="KW-0547">Nucleotide-binding</keyword>
<dbReference type="InterPro" id="IPR052023">
    <property type="entry name" value="Histidine_kinase_KdpD"/>
</dbReference>
<keyword evidence="11" id="KW-0902">Two-component regulatory system</keyword>
<evidence type="ECO:0000313" key="16">
    <source>
        <dbReference type="EMBL" id="PYE78952.1"/>
    </source>
</evidence>
<feature type="transmembrane region" description="Helical" evidence="14">
    <location>
        <begin position="471"/>
        <end position="490"/>
    </location>
</feature>
<dbReference type="PRINTS" id="PR00344">
    <property type="entry name" value="BCTRLSENSOR"/>
</dbReference>
<dbReference type="Pfam" id="PF13492">
    <property type="entry name" value="GAF_3"/>
    <property type="match status" value="1"/>
</dbReference>
<dbReference type="InterPro" id="IPR005467">
    <property type="entry name" value="His_kinase_dom"/>
</dbReference>
<dbReference type="InterPro" id="IPR038318">
    <property type="entry name" value="KdpD_sf"/>
</dbReference>
<dbReference type="GO" id="GO:0005524">
    <property type="term" value="F:ATP binding"/>
    <property type="evidence" value="ECO:0007669"/>
    <property type="project" value="UniProtKB-KW"/>
</dbReference>
<evidence type="ECO:0000256" key="3">
    <source>
        <dbReference type="ARBA" id="ARBA00012438"/>
    </source>
</evidence>
<evidence type="ECO:0000256" key="9">
    <source>
        <dbReference type="ARBA" id="ARBA00022840"/>
    </source>
</evidence>
<dbReference type="PANTHER" id="PTHR45569">
    <property type="entry name" value="SENSOR PROTEIN KDPD"/>
    <property type="match status" value="1"/>
</dbReference>
<gene>
    <name evidence="16" type="ORF">DFQ15_104146</name>
</gene>
<dbReference type="InterPro" id="IPR027417">
    <property type="entry name" value="P-loop_NTPase"/>
</dbReference>
<dbReference type="InterPro" id="IPR036890">
    <property type="entry name" value="HATPase_C_sf"/>
</dbReference>
<dbReference type="InterPro" id="IPR036097">
    <property type="entry name" value="HisK_dim/P_sf"/>
</dbReference>
<dbReference type="InterPro" id="IPR029016">
    <property type="entry name" value="GAF-like_dom_sf"/>
</dbReference>
<dbReference type="InterPro" id="IPR025201">
    <property type="entry name" value="KdpD_TM"/>
</dbReference>
<dbReference type="Gene3D" id="1.20.120.620">
    <property type="entry name" value="Backbone structure of the membrane domain of e. Coli histidine kinase receptor kdpd"/>
    <property type="match status" value="1"/>
</dbReference>
<keyword evidence="17" id="KW-1185">Reference proteome</keyword>
<keyword evidence="9" id="KW-0067">ATP-binding</keyword>
<dbReference type="Pfam" id="PF02702">
    <property type="entry name" value="KdpD"/>
    <property type="match status" value="1"/>
</dbReference>
<evidence type="ECO:0000256" key="14">
    <source>
        <dbReference type="SAM" id="Phobius"/>
    </source>
</evidence>
<reference evidence="16 17" key="1">
    <citation type="submission" date="2018-06" db="EMBL/GenBank/DDBJ databases">
        <title>Genomic Encyclopedia of Type Strains, Phase III (KMG-III): the genomes of soil and plant-associated and newly described type strains.</title>
        <authorList>
            <person name="Whitman W."/>
        </authorList>
    </citation>
    <scope>NUCLEOTIDE SEQUENCE [LARGE SCALE GENOMIC DNA]</scope>
    <source>
        <strain evidence="16 17">CECT 7646</strain>
    </source>
</reference>
<dbReference type="Gene3D" id="3.40.50.300">
    <property type="entry name" value="P-loop containing nucleotide triphosphate hydrolases"/>
    <property type="match status" value="1"/>
</dbReference>
<dbReference type="EC" id="2.7.13.3" evidence="3"/>
<dbReference type="InterPro" id="IPR003018">
    <property type="entry name" value="GAF"/>
</dbReference>
<dbReference type="RefSeq" id="WP_110464884.1">
    <property type="nucleotide sequence ID" value="NZ_JAMOFZ010000004.1"/>
</dbReference>
<dbReference type="Gene3D" id="3.30.450.40">
    <property type="match status" value="1"/>
</dbReference>
<dbReference type="Gene3D" id="3.40.50.620">
    <property type="entry name" value="HUPs"/>
    <property type="match status" value="1"/>
</dbReference>
<evidence type="ECO:0000256" key="13">
    <source>
        <dbReference type="SAM" id="MobiDB-lite"/>
    </source>
</evidence>
<feature type="compositionally biased region" description="Low complexity" evidence="13">
    <location>
        <begin position="940"/>
        <end position="950"/>
    </location>
</feature>
<dbReference type="CDD" id="cd00082">
    <property type="entry name" value="HisKA"/>
    <property type="match status" value="1"/>
</dbReference>
<evidence type="ECO:0000256" key="11">
    <source>
        <dbReference type="ARBA" id="ARBA00023012"/>
    </source>
</evidence>
<dbReference type="Pfam" id="PF00512">
    <property type="entry name" value="HisKA"/>
    <property type="match status" value="1"/>
</dbReference>
<dbReference type="SMART" id="SM00387">
    <property type="entry name" value="HATPase_c"/>
    <property type="match status" value="1"/>
</dbReference>
<feature type="domain" description="Histidine kinase" evidence="15">
    <location>
        <begin position="718"/>
        <end position="933"/>
    </location>
</feature>